<evidence type="ECO:0000313" key="2">
    <source>
        <dbReference type="Proteomes" id="UP001164743"/>
    </source>
</evidence>
<evidence type="ECO:0008006" key="3">
    <source>
        <dbReference type="Google" id="ProtNLM"/>
    </source>
</evidence>
<organism evidence="1 2">
    <name type="scientific">Puccinia triticina</name>
    <dbReference type="NCBI Taxonomy" id="208348"/>
    <lineage>
        <taxon>Eukaryota</taxon>
        <taxon>Fungi</taxon>
        <taxon>Dikarya</taxon>
        <taxon>Basidiomycota</taxon>
        <taxon>Pucciniomycotina</taxon>
        <taxon>Pucciniomycetes</taxon>
        <taxon>Pucciniales</taxon>
        <taxon>Pucciniaceae</taxon>
        <taxon>Puccinia</taxon>
    </lineage>
</organism>
<sequence length="170" mass="18383">MPSTTSRLVVELTHNGTKLRGVVVTGSELNLVAEHTARKANLRLFELTRPTSVRLALGDPSSEPTVLRQFATVTLVDPVSEWNLAARAPALVAGVSAMSGTSMAQVSWPKPKSSGMRTTMHVFIPTLLFHLPSYLASDLTLNEPEDTAANEIPAALRDVDQFMIFDSRGV</sequence>
<proteinExistence type="predicted"/>
<keyword evidence="2" id="KW-1185">Reference proteome</keyword>
<reference evidence="1" key="1">
    <citation type="submission" date="2022-10" db="EMBL/GenBank/DDBJ databases">
        <title>Puccinia triticina Genome sequencing and assembly.</title>
        <authorList>
            <person name="Li C."/>
        </authorList>
    </citation>
    <scope>NUCLEOTIDE SEQUENCE</scope>
    <source>
        <strain evidence="1">Pt15</strain>
    </source>
</reference>
<dbReference type="Proteomes" id="UP001164743">
    <property type="component" value="Chromosome 5A"/>
</dbReference>
<dbReference type="RefSeq" id="XP_053020861.1">
    <property type="nucleotide sequence ID" value="XM_053169689.1"/>
</dbReference>
<dbReference type="GeneID" id="77810584"/>
<name>A0ABY7CJ94_9BASI</name>
<protein>
    <recommendedName>
        <fullName evidence="3">LSM domain-containing protein</fullName>
    </recommendedName>
</protein>
<evidence type="ECO:0000313" key="1">
    <source>
        <dbReference type="EMBL" id="WAQ85306.1"/>
    </source>
</evidence>
<dbReference type="EMBL" id="CP110425">
    <property type="protein sequence ID" value="WAQ85306.1"/>
    <property type="molecule type" value="Genomic_DNA"/>
</dbReference>
<gene>
    <name evidence="1" type="ORF">PtA15_5A881</name>
</gene>
<accession>A0ABY7CJ94</accession>